<name>A0ABS2F2I9_9ACTN</name>
<proteinExistence type="predicted"/>
<evidence type="ECO:0000256" key="1">
    <source>
        <dbReference type="SAM" id="MobiDB-lite"/>
    </source>
</evidence>
<comment type="caution">
    <text evidence="3">The sequence shown here is derived from an EMBL/GenBank/DDBJ whole genome shotgun (WGS) entry which is preliminary data.</text>
</comment>
<feature type="transmembrane region" description="Helical" evidence="2">
    <location>
        <begin position="125"/>
        <end position="148"/>
    </location>
</feature>
<sequence>MSDRTNDIRMYVERLFQGRTLDAETIELKEEIYGNLIARYEDYLLEGMDADEAYRRTCEAVTSVEDVISARGEKDAAAAEATQVVPRPADAGGSDDGRVPPPDVPVPPGGATAASARRRWSGGKIAAVVVAAVVGVAILGSAAFGIAAELAEPDRAARQDSAVTTPVDDTTGGSDASAMGGDATSPVTDDQATTPQGDAQGQAPSGGQSGAQSQTSTGATGDATLTTDGLDQAINAYDPAPLSAYADAAWPVSSETLAQIAGGLPLSEHLMSAGTDVSDRSGNVITLEYAWVEDDRVARTDDDAVERAVTYDATTLLAAIGSADSVRVTIRETDAEDGELNVDALMFRRADVEAVLGTELTSGRLTDGTWGDLRSQLSLKRTYDRIWDRAEID</sequence>
<gene>
    <name evidence="3" type="ORF">H9X80_06020</name>
</gene>
<keyword evidence="2" id="KW-0472">Membrane</keyword>
<feature type="compositionally biased region" description="Pro residues" evidence="1">
    <location>
        <begin position="99"/>
        <end position="108"/>
    </location>
</feature>
<organism evidence="3 4">
    <name type="scientific">Olsenella profusa</name>
    <dbReference type="NCBI Taxonomy" id="138595"/>
    <lineage>
        <taxon>Bacteria</taxon>
        <taxon>Bacillati</taxon>
        <taxon>Actinomycetota</taxon>
        <taxon>Coriobacteriia</taxon>
        <taxon>Coriobacteriales</taxon>
        <taxon>Atopobiaceae</taxon>
        <taxon>Olsenella</taxon>
    </lineage>
</organism>
<feature type="compositionally biased region" description="Low complexity" evidence="1">
    <location>
        <begin position="170"/>
        <end position="185"/>
    </location>
</feature>
<evidence type="ECO:0000313" key="4">
    <source>
        <dbReference type="Proteomes" id="UP000712527"/>
    </source>
</evidence>
<reference evidence="3 4" key="1">
    <citation type="journal article" date="2021" name="Sci. Rep.">
        <title>The distribution of antibiotic resistance genes in chicken gut microbiota commensals.</title>
        <authorList>
            <person name="Juricova H."/>
            <person name="Matiasovicova J."/>
            <person name="Kubasova T."/>
            <person name="Cejkova D."/>
            <person name="Rychlik I."/>
        </authorList>
    </citation>
    <scope>NUCLEOTIDE SEQUENCE [LARGE SCALE GENOMIC DNA]</scope>
    <source>
        <strain evidence="3 4">An794</strain>
    </source>
</reference>
<accession>A0ABS2F2I9</accession>
<evidence type="ECO:0008006" key="5">
    <source>
        <dbReference type="Google" id="ProtNLM"/>
    </source>
</evidence>
<protein>
    <recommendedName>
        <fullName evidence="5">DUF1707 domain-containing protein</fullName>
    </recommendedName>
</protein>
<feature type="compositionally biased region" description="Low complexity" evidence="1">
    <location>
        <begin position="196"/>
        <end position="226"/>
    </location>
</feature>
<evidence type="ECO:0000313" key="3">
    <source>
        <dbReference type="EMBL" id="MBM6775095.1"/>
    </source>
</evidence>
<dbReference type="Proteomes" id="UP000712527">
    <property type="component" value="Unassembled WGS sequence"/>
</dbReference>
<keyword evidence="2" id="KW-0812">Transmembrane</keyword>
<feature type="compositionally biased region" description="Polar residues" evidence="1">
    <location>
        <begin position="186"/>
        <end position="195"/>
    </location>
</feature>
<dbReference type="RefSeq" id="WP_204793438.1">
    <property type="nucleotide sequence ID" value="NZ_JACSNQ010000010.1"/>
</dbReference>
<feature type="region of interest" description="Disordered" evidence="1">
    <location>
        <begin position="78"/>
        <end position="115"/>
    </location>
</feature>
<keyword evidence="2" id="KW-1133">Transmembrane helix</keyword>
<feature type="region of interest" description="Disordered" evidence="1">
    <location>
        <begin position="154"/>
        <end position="226"/>
    </location>
</feature>
<dbReference type="EMBL" id="JACSNQ010000010">
    <property type="protein sequence ID" value="MBM6775095.1"/>
    <property type="molecule type" value="Genomic_DNA"/>
</dbReference>
<keyword evidence="4" id="KW-1185">Reference proteome</keyword>
<evidence type="ECO:0000256" key="2">
    <source>
        <dbReference type="SAM" id="Phobius"/>
    </source>
</evidence>